<proteinExistence type="predicted"/>
<dbReference type="InterPro" id="IPR029071">
    <property type="entry name" value="Ubiquitin-like_domsf"/>
</dbReference>
<dbReference type="GO" id="GO:0007265">
    <property type="term" value="P:Ras protein signal transduction"/>
    <property type="evidence" value="ECO:0007669"/>
    <property type="project" value="TreeGrafter"/>
</dbReference>
<dbReference type="Gene3D" id="1.10.238.10">
    <property type="entry name" value="EF-hand"/>
    <property type="match status" value="1"/>
</dbReference>
<dbReference type="InterPro" id="IPR000909">
    <property type="entry name" value="PLipase_C_PInositol-sp_X_dom"/>
</dbReference>
<accession>A0A8J5MYL5</accession>
<dbReference type="InterPro" id="IPR036964">
    <property type="entry name" value="RASGEF_cat_dom_sf"/>
</dbReference>
<dbReference type="PROSITE" id="PS00720">
    <property type="entry name" value="RASGEF"/>
    <property type="match status" value="1"/>
</dbReference>
<dbReference type="CDD" id="cd00275">
    <property type="entry name" value="C2_PLC_like"/>
    <property type="match status" value="1"/>
</dbReference>
<keyword evidence="3" id="KW-0378">Hydrolase</keyword>
<dbReference type="GO" id="GO:0005085">
    <property type="term" value="F:guanyl-nucleotide exchange factor activity"/>
    <property type="evidence" value="ECO:0007669"/>
    <property type="project" value="UniProtKB-KW"/>
</dbReference>
<dbReference type="Pfam" id="PF00617">
    <property type="entry name" value="RasGEF"/>
    <property type="match status" value="1"/>
</dbReference>
<dbReference type="InterPro" id="IPR023578">
    <property type="entry name" value="Ras_GEF_dom_sf"/>
</dbReference>
<feature type="region of interest" description="Disordered" evidence="4">
    <location>
        <begin position="1982"/>
        <end position="2005"/>
    </location>
</feature>
<feature type="domain" description="Ras-associating" evidence="8">
    <location>
        <begin position="1678"/>
        <end position="1773"/>
    </location>
</feature>
<dbReference type="SMART" id="SM00147">
    <property type="entry name" value="RasGEF"/>
    <property type="match status" value="1"/>
</dbReference>
<feature type="region of interest" description="Disordered" evidence="4">
    <location>
        <begin position="1282"/>
        <end position="1303"/>
    </location>
</feature>
<evidence type="ECO:0000259" key="8">
    <source>
        <dbReference type="PROSITE" id="PS50200"/>
    </source>
</evidence>
<feature type="region of interest" description="Disordered" evidence="4">
    <location>
        <begin position="906"/>
        <end position="931"/>
    </location>
</feature>
<dbReference type="SUPFAM" id="SSF54236">
    <property type="entry name" value="Ubiquitin-like"/>
    <property type="match status" value="2"/>
</dbReference>
<evidence type="ECO:0000256" key="1">
    <source>
        <dbReference type="ARBA" id="ARBA00023224"/>
    </source>
</evidence>
<feature type="domain" description="C2" evidence="5">
    <location>
        <begin position="1499"/>
        <end position="1625"/>
    </location>
</feature>
<dbReference type="FunFam" id="3.10.20.90:FF:000238">
    <property type="entry name" value="Phosphoinositide phospholipase C"/>
    <property type="match status" value="1"/>
</dbReference>
<name>A0A8J5MYL5_HOMAM</name>
<keyword evidence="2" id="KW-0344">Guanine-nucleotide releasing factor</keyword>
<dbReference type="Gene3D" id="2.60.40.150">
    <property type="entry name" value="C2 domain"/>
    <property type="match status" value="1"/>
</dbReference>
<feature type="compositionally biased region" description="Low complexity" evidence="4">
    <location>
        <begin position="907"/>
        <end position="916"/>
    </location>
</feature>
<evidence type="ECO:0000313" key="10">
    <source>
        <dbReference type="Proteomes" id="UP000747542"/>
    </source>
</evidence>
<dbReference type="Pfam" id="PF00388">
    <property type="entry name" value="PI-PLC-X"/>
    <property type="match status" value="1"/>
</dbReference>
<evidence type="ECO:0000256" key="2">
    <source>
        <dbReference type="PROSITE-ProRule" id="PRU00168"/>
    </source>
</evidence>
<dbReference type="PROSITE" id="PS50009">
    <property type="entry name" value="RASGEF_CAT"/>
    <property type="match status" value="1"/>
</dbReference>
<dbReference type="SUPFAM" id="SSF47473">
    <property type="entry name" value="EF-hand"/>
    <property type="match status" value="1"/>
</dbReference>
<dbReference type="CDD" id="cd17114">
    <property type="entry name" value="RA_PLC-epsilon"/>
    <property type="match status" value="1"/>
</dbReference>
<feature type="region of interest" description="Disordered" evidence="4">
    <location>
        <begin position="1205"/>
        <end position="1257"/>
    </location>
</feature>
<keyword evidence="10" id="KW-1185">Reference proteome</keyword>
<dbReference type="SMART" id="SM00314">
    <property type="entry name" value="RA"/>
    <property type="match status" value="2"/>
</dbReference>
<evidence type="ECO:0000259" key="5">
    <source>
        <dbReference type="PROSITE" id="PS50004"/>
    </source>
</evidence>
<dbReference type="PROSITE" id="PS50008">
    <property type="entry name" value="PIPLC_Y_DOMAIN"/>
    <property type="match status" value="1"/>
</dbReference>
<dbReference type="Pfam" id="PF00168">
    <property type="entry name" value="C2"/>
    <property type="match status" value="1"/>
</dbReference>
<dbReference type="Gene3D" id="3.20.20.190">
    <property type="entry name" value="Phosphatidylinositol (PI) phosphodiesterase"/>
    <property type="match status" value="1"/>
</dbReference>
<keyword evidence="3" id="KW-0442">Lipid degradation</keyword>
<dbReference type="SUPFAM" id="SSF48366">
    <property type="entry name" value="Ras GEF"/>
    <property type="match status" value="1"/>
</dbReference>
<dbReference type="InterPro" id="IPR011992">
    <property type="entry name" value="EF-hand-dom_pair"/>
</dbReference>
<dbReference type="SMART" id="SM00149">
    <property type="entry name" value="PLCYc"/>
    <property type="match status" value="1"/>
</dbReference>
<dbReference type="InterPro" id="IPR017946">
    <property type="entry name" value="PLC-like_Pdiesterase_TIM-brl"/>
</dbReference>
<dbReference type="SUPFAM" id="SSF49562">
    <property type="entry name" value="C2 domain (Calcium/lipid-binding domain, CaLB)"/>
    <property type="match status" value="1"/>
</dbReference>
<dbReference type="InterPro" id="IPR001895">
    <property type="entry name" value="RASGEF_cat_dom"/>
</dbReference>
<dbReference type="FunFam" id="2.60.40.150:FF:000183">
    <property type="entry name" value="Phosphoinositide phospholipase C"/>
    <property type="match status" value="1"/>
</dbReference>
<evidence type="ECO:0000313" key="9">
    <source>
        <dbReference type="EMBL" id="KAG7167929.1"/>
    </source>
</evidence>
<dbReference type="PROSITE" id="PS50200">
    <property type="entry name" value="RA"/>
    <property type="match status" value="2"/>
</dbReference>
<dbReference type="EMBL" id="JAHLQT010021080">
    <property type="protein sequence ID" value="KAG7167929.1"/>
    <property type="molecule type" value="Genomic_DNA"/>
</dbReference>
<dbReference type="Proteomes" id="UP000747542">
    <property type="component" value="Unassembled WGS sequence"/>
</dbReference>
<reference evidence="9" key="1">
    <citation type="journal article" date="2021" name="Sci. Adv.">
        <title>The American lobster genome reveals insights on longevity, neural, and immune adaptations.</title>
        <authorList>
            <person name="Polinski J.M."/>
            <person name="Zimin A.V."/>
            <person name="Clark K.F."/>
            <person name="Kohn A.B."/>
            <person name="Sadowski N."/>
            <person name="Timp W."/>
            <person name="Ptitsyn A."/>
            <person name="Khanna P."/>
            <person name="Romanova D.Y."/>
            <person name="Williams P."/>
            <person name="Greenwood S.J."/>
            <person name="Moroz L.L."/>
            <person name="Walt D.R."/>
            <person name="Bodnar A.G."/>
        </authorList>
    </citation>
    <scope>NUCLEOTIDE SEQUENCE</scope>
    <source>
        <strain evidence="9">GMGI-L3</strain>
    </source>
</reference>
<dbReference type="EC" id="3.1.4.11" evidence="3"/>
<dbReference type="GO" id="GO:0004435">
    <property type="term" value="F:phosphatidylinositol-4,5-bisphosphate phospholipase C activity"/>
    <property type="evidence" value="ECO:0007669"/>
    <property type="project" value="UniProtKB-EC"/>
</dbReference>
<dbReference type="SUPFAM" id="SSF51695">
    <property type="entry name" value="PLC-like phosphodiesterases"/>
    <property type="match status" value="1"/>
</dbReference>
<dbReference type="InterPro" id="IPR035892">
    <property type="entry name" value="C2_domain_sf"/>
</dbReference>
<dbReference type="SMART" id="SM00239">
    <property type="entry name" value="C2"/>
    <property type="match status" value="1"/>
</dbReference>
<feature type="region of interest" description="Disordered" evidence="4">
    <location>
        <begin position="772"/>
        <end position="802"/>
    </location>
</feature>
<dbReference type="PROSITE" id="PS50004">
    <property type="entry name" value="C2"/>
    <property type="match status" value="1"/>
</dbReference>
<feature type="region of interest" description="Disordered" evidence="4">
    <location>
        <begin position="1948"/>
        <end position="1970"/>
    </location>
</feature>
<dbReference type="GO" id="GO:0048015">
    <property type="term" value="P:phosphatidylinositol-mediated signaling"/>
    <property type="evidence" value="ECO:0007669"/>
    <property type="project" value="TreeGrafter"/>
</dbReference>
<keyword evidence="3" id="KW-0443">Lipid metabolism</keyword>
<dbReference type="GO" id="GO:0046488">
    <property type="term" value="P:phosphatidylinositol metabolic process"/>
    <property type="evidence" value="ECO:0007669"/>
    <property type="project" value="TreeGrafter"/>
</dbReference>
<dbReference type="PANTHER" id="PTHR10336">
    <property type="entry name" value="PHOSPHOINOSITIDE-SPECIFIC PHOSPHOLIPASE C FAMILY PROTEIN"/>
    <property type="match status" value="1"/>
</dbReference>
<protein>
    <recommendedName>
        <fullName evidence="3">Phosphoinositide phospholipase C</fullName>
        <ecNumber evidence="3">3.1.4.11</ecNumber>
    </recommendedName>
</protein>
<feature type="domain" description="PI-PLC Y-box" evidence="6">
    <location>
        <begin position="1326"/>
        <end position="1494"/>
    </location>
</feature>
<feature type="compositionally biased region" description="Polar residues" evidence="4">
    <location>
        <begin position="1282"/>
        <end position="1292"/>
    </location>
</feature>
<feature type="compositionally biased region" description="Acidic residues" evidence="4">
    <location>
        <begin position="1239"/>
        <end position="1254"/>
    </location>
</feature>
<dbReference type="InterPro" id="IPR001192">
    <property type="entry name" value="PI-PLC_fam"/>
</dbReference>
<comment type="catalytic activity">
    <reaction evidence="3">
        <text>a 1,2-diacyl-sn-glycero-3-phospho-(1D-myo-inositol-4,5-bisphosphate) + H2O = 1D-myo-inositol 1,4,5-trisphosphate + a 1,2-diacyl-sn-glycerol + H(+)</text>
        <dbReference type="Rhea" id="RHEA:33179"/>
        <dbReference type="ChEBI" id="CHEBI:15377"/>
        <dbReference type="ChEBI" id="CHEBI:15378"/>
        <dbReference type="ChEBI" id="CHEBI:17815"/>
        <dbReference type="ChEBI" id="CHEBI:58456"/>
        <dbReference type="ChEBI" id="CHEBI:203600"/>
        <dbReference type="EC" id="3.1.4.11"/>
    </reaction>
</comment>
<dbReference type="InterPro" id="IPR000008">
    <property type="entry name" value="C2_dom"/>
</dbReference>
<evidence type="ECO:0000259" key="6">
    <source>
        <dbReference type="PROSITE" id="PS50008"/>
    </source>
</evidence>
<dbReference type="CDD" id="cd08596">
    <property type="entry name" value="PI-PLCc_epsilon"/>
    <property type="match status" value="1"/>
</dbReference>
<dbReference type="Pfam" id="PF09279">
    <property type="entry name" value="EF-hand_like"/>
    <property type="match status" value="1"/>
</dbReference>
<dbReference type="PRINTS" id="PR00390">
    <property type="entry name" value="PHPHLIPASEC"/>
</dbReference>
<dbReference type="GO" id="GO:0051209">
    <property type="term" value="P:release of sequestered calcium ion into cytosol"/>
    <property type="evidence" value="ECO:0007669"/>
    <property type="project" value="TreeGrafter"/>
</dbReference>
<dbReference type="CDD" id="cd01780">
    <property type="entry name" value="RA2_PLC-epsilon"/>
    <property type="match status" value="1"/>
</dbReference>
<dbReference type="Gene3D" id="3.10.20.90">
    <property type="entry name" value="Phosphatidylinositol 3-kinase Catalytic Subunit, Chain A, domain 1"/>
    <property type="match status" value="2"/>
</dbReference>
<dbReference type="InterPro" id="IPR001711">
    <property type="entry name" value="PLipase_C_Pinositol-sp_Y"/>
</dbReference>
<dbReference type="InterPro" id="IPR019804">
    <property type="entry name" value="Ras_G-nucl-exch_fac_CS"/>
</dbReference>
<keyword evidence="1" id="KW-0807">Transducer</keyword>
<dbReference type="GO" id="GO:0007186">
    <property type="term" value="P:G protein-coupled receptor signaling pathway"/>
    <property type="evidence" value="ECO:0007669"/>
    <property type="project" value="TreeGrafter"/>
</dbReference>
<dbReference type="InterPro" id="IPR046973">
    <property type="entry name" value="PLC-epsilon1_cat"/>
</dbReference>
<dbReference type="Pfam" id="PF00788">
    <property type="entry name" value="RA"/>
    <property type="match status" value="2"/>
</dbReference>
<dbReference type="Gene3D" id="1.10.840.10">
    <property type="entry name" value="Ras guanine-nucleotide exchange factors catalytic domain"/>
    <property type="match status" value="1"/>
</dbReference>
<dbReference type="InterPro" id="IPR015359">
    <property type="entry name" value="PLC_EF-hand-like"/>
</dbReference>
<dbReference type="GO" id="GO:0016042">
    <property type="term" value="P:lipid catabolic process"/>
    <property type="evidence" value="ECO:0007669"/>
    <property type="project" value="UniProtKB-KW"/>
</dbReference>
<dbReference type="PANTHER" id="PTHR10336:SF6">
    <property type="entry name" value="1-PHOSPHATIDYLINOSITOL 4,5-BISPHOSPHATE PHOSPHODIESTERASE EPSILON-1"/>
    <property type="match status" value="1"/>
</dbReference>
<feature type="region of interest" description="Disordered" evidence="4">
    <location>
        <begin position="824"/>
        <end position="862"/>
    </location>
</feature>
<dbReference type="PROSITE" id="PS50007">
    <property type="entry name" value="PIPLC_X_DOMAIN"/>
    <property type="match status" value="1"/>
</dbReference>
<dbReference type="SMART" id="SM00148">
    <property type="entry name" value="PLCXc"/>
    <property type="match status" value="1"/>
</dbReference>
<gene>
    <name evidence="9" type="primary">Plce1-L</name>
    <name evidence="9" type="ORF">Hamer_G018352</name>
</gene>
<dbReference type="InterPro" id="IPR028398">
    <property type="entry name" value="PLC-epsilon1_RA2"/>
</dbReference>
<comment type="caution">
    <text evidence="9">The sequence shown here is derived from an EMBL/GenBank/DDBJ whole genome shotgun (WGS) entry which is preliminary data.</text>
</comment>
<dbReference type="InterPro" id="IPR000159">
    <property type="entry name" value="RA_dom"/>
</dbReference>
<sequence>MYTSDRGRCTPQTVADVHPQTVADVHLRPWQMYTSDRGRCSTPQTMADVHLRPWQMYTSDRGMCTPQTVACVHLRPWQMEQKRKLFHTPLYDSDVALKKLYIQTVRRLPSFACNLHHVKELLRGKTSKKTKILAKAQNTHDLLQVSLTSVSVGSTASLTDLGRALWSILQSEDPLPFTTPQQGQLTSHRTGTELIRHGVGMGMLYSDELEGLQKLLHFPEEVALKLTKVEYELYYRVPPIAYVRHVTSDLRPYPRGQHFSASTTVAVAHLTKRFKEVSSWITHVIVSQPTHEDRKAVLSCILRVALSCWNLANFNGAMEIITGLKSEKLKPFWLSLENEHLPVLDFLTGVLLGESVAEYEAALDRALMLPECRVVPFFGSFLRDLTKILQSTPSLVFISDYCGEDSFFTRIGPGGLINMNKVYEAQVVVERIATFHQHYVARSNYEAQAVLKESLRTTVGLDLHTLQILHHGTTVVHWDPESGRNCLVYMRLERSNGTLTWCRPPWSALRAGHSSSQPDYTLGANPEDSVSPGLLLMIITNPTPGHPVKMLTVASWYLPEMHFCRYFPESKAHVNEVTARVYFQEHYSTSPELSGGTPEEGFIQIACLKEVEPSVRDANFSAVARRYFLENSQASDHCVTLIYGANLADNRIMVLVAPPSVAKLWCQGLQVLVRAQRRLASVSDKRLYWLKEQYLKLYFEDEACSGPKPAEAIKIFGGRNWVTSTAGSMSPQDPVAAKRGSGSTRLKKLKSQATINVAKDGTKIADEVRVAPSPALSTTSRRTIIPPAHPSPPRSRSCDTTSEHLIGPVTHAPHIHSPAIPRASYDLATGLPSPPQQAIGYRERSRSSGTGEFVTPAPRGFRGESITQGAELDFTDFVVLYKSFSLRARKDLRDVFKTLAVTRKSLSDSSLEDPTSPTSPPSPTHRAPLAKPTLGLLTRNTSLDLLVFRNNCQKKRIFDAVAAASIVTNCAGVESSKSQVITMLELQRFLEEHQGEIRTDGELRVLLDRHEPDPSLRSQELMSFEGFARFMMDEDNYAFLDERILPDDDDMTMPLSNYYIASSHNTYLTGHQLKGESSVELYSQVLLTGCRCVELDCWDGDDGTPMIYHGHTFTTKIPFRSVVETINHSAFVTSPYPVILSIENHCSLLQQTRMAQIFMHVFGDKLVTKFLFESDFSEEVHLPSPSQLKHRILIKEPNDCHTGDLCSGYLQEPNDQRKMPTGRTNSLVSNASTGSLNDPETDEDEDDDDYDDEEHNPFDIAHHDSLFEDEKHCSVIKSVSMGTRTESLSSAEGSRLRPKSQSEEYIDDEIIPPKKNKQSSQIAKELSDLVNYCQAVKFHGFNLASPRESVKAKKVGGRKSTVQPPIITNTPILVHTQMASDPSRLEPILQPPILKRPMGVHPCYQCSSLNENAAKRLCRRQPLDAIQHTETQLMRTYPAAMRIDSSNFNPLYFWAFGIQMAALNYQTDDTYLHLNYAMFEQNGRCGYTPKPKVMWDDTHMMYRRFNPFDKEFDGLHVLSLKVKVISGQYVCQNNFQGSPQVEVEILGIPVDCNKFKTKTIHRNSFNPIWNDPFNIRVMFKDLAFLRLTVTDTATGHVTAQRILPLRCLRRGYRHVRLRNQQNQPLPVSTLFIYTLMEEEEYEIQQLSPSQDLTIDSIKAKESAVEHHDTTPTVPLKRRKFFVKIHGVVPDEPYTVISATQDCTTRDVINKAVLKTGIGARIEDYILIEEVAKGWQKRGDNPTTQRILDMNERPLEAQSHWQGEGKFVLKKTSDDPSTRAWLTTIMSTASKEKKKKNVEGELNEEAKGWEEEDNFLVCVYNVSSQIPYTILKAPTSSTAQDILAQALVKARRMEDPARFVLVEELEYGQLTEPTGGTTQRRRCPRVERRILPDIENIYKVQAAWKTLGKLVLRERGAPLDGTFSRATAAASALSLTLSTAISRVSRSRHYERRPVKETYSDPSALAAPHENFPDRRFKSLHDTWRAGGSSGAHSEGEILSDEEHPPSDLRAAVHKLKKVSLKKFQRVWR</sequence>
<feature type="domain" description="Ras-associating" evidence="8">
    <location>
        <begin position="1820"/>
        <end position="1916"/>
    </location>
</feature>
<evidence type="ECO:0000256" key="3">
    <source>
        <dbReference type="RuleBase" id="RU361133"/>
    </source>
</evidence>
<evidence type="ECO:0000256" key="4">
    <source>
        <dbReference type="SAM" id="MobiDB-lite"/>
    </source>
</evidence>
<dbReference type="Pfam" id="PF00387">
    <property type="entry name" value="PI-PLC-Y"/>
    <property type="match status" value="1"/>
</dbReference>
<feature type="compositionally biased region" description="Polar residues" evidence="4">
    <location>
        <begin position="1222"/>
        <end position="1236"/>
    </location>
</feature>
<evidence type="ECO:0000259" key="7">
    <source>
        <dbReference type="PROSITE" id="PS50009"/>
    </source>
</evidence>
<organism evidence="9 10">
    <name type="scientific">Homarus americanus</name>
    <name type="common">American lobster</name>
    <dbReference type="NCBI Taxonomy" id="6706"/>
    <lineage>
        <taxon>Eukaryota</taxon>
        <taxon>Metazoa</taxon>
        <taxon>Ecdysozoa</taxon>
        <taxon>Arthropoda</taxon>
        <taxon>Crustacea</taxon>
        <taxon>Multicrustacea</taxon>
        <taxon>Malacostraca</taxon>
        <taxon>Eumalacostraca</taxon>
        <taxon>Eucarida</taxon>
        <taxon>Decapoda</taxon>
        <taxon>Pleocyemata</taxon>
        <taxon>Astacidea</taxon>
        <taxon>Nephropoidea</taxon>
        <taxon>Nephropidae</taxon>
        <taxon>Homarus</taxon>
    </lineage>
</organism>
<feature type="domain" description="Ras-GEF" evidence="7">
    <location>
        <begin position="218"/>
        <end position="471"/>
    </location>
</feature>